<organism evidence="2 3">
    <name type="scientific">Coprinellus micaceus</name>
    <name type="common">Glistening ink-cap mushroom</name>
    <name type="synonym">Coprinus micaceus</name>
    <dbReference type="NCBI Taxonomy" id="71717"/>
    <lineage>
        <taxon>Eukaryota</taxon>
        <taxon>Fungi</taxon>
        <taxon>Dikarya</taxon>
        <taxon>Basidiomycota</taxon>
        <taxon>Agaricomycotina</taxon>
        <taxon>Agaricomycetes</taxon>
        <taxon>Agaricomycetidae</taxon>
        <taxon>Agaricales</taxon>
        <taxon>Agaricineae</taxon>
        <taxon>Psathyrellaceae</taxon>
        <taxon>Coprinellus</taxon>
    </lineage>
</organism>
<comment type="caution">
    <text evidence="2">The sequence shown here is derived from an EMBL/GenBank/DDBJ whole genome shotgun (WGS) entry which is preliminary data.</text>
</comment>
<keyword evidence="3" id="KW-1185">Reference proteome</keyword>
<feature type="compositionally biased region" description="Polar residues" evidence="1">
    <location>
        <begin position="87"/>
        <end position="96"/>
    </location>
</feature>
<evidence type="ECO:0000256" key="1">
    <source>
        <dbReference type="SAM" id="MobiDB-lite"/>
    </source>
</evidence>
<dbReference type="AlphaFoldDB" id="A0A4Y7SL63"/>
<gene>
    <name evidence="2" type="ORF">FA13DRAFT_1740995</name>
</gene>
<feature type="region of interest" description="Disordered" evidence="1">
    <location>
        <begin position="25"/>
        <end position="103"/>
    </location>
</feature>
<evidence type="ECO:0000313" key="2">
    <source>
        <dbReference type="EMBL" id="TEB22471.1"/>
    </source>
</evidence>
<evidence type="ECO:0000313" key="3">
    <source>
        <dbReference type="Proteomes" id="UP000298030"/>
    </source>
</evidence>
<sequence>MASTPATLAQSTAPYTSVFLEVPEAGPSNAVRPGPVGQKKSKGRGVSPSRTPYQIRTHWDDKGKRWRAGATPSKPQARPRMGDGPAQIQNNPSNQGDGDAYIL</sequence>
<dbReference type="Proteomes" id="UP000298030">
    <property type="component" value="Unassembled WGS sequence"/>
</dbReference>
<accession>A0A4Y7SL63</accession>
<reference evidence="2 3" key="1">
    <citation type="journal article" date="2019" name="Nat. Ecol. Evol.">
        <title>Megaphylogeny resolves global patterns of mushroom evolution.</title>
        <authorList>
            <person name="Varga T."/>
            <person name="Krizsan K."/>
            <person name="Foldi C."/>
            <person name="Dima B."/>
            <person name="Sanchez-Garcia M."/>
            <person name="Sanchez-Ramirez S."/>
            <person name="Szollosi G.J."/>
            <person name="Szarkandi J.G."/>
            <person name="Papp V."/>
            <person name="Albert L."/>
            <person name="Andreopoulos W."/>
            <person name="Angelini C."/>
            <person name="Antonin V."/>
            <person name="Barry K.W."/>
            <person name="Bougher N.L."/>
            <person name="Buchanan P."/>
            <person name="Buyck B."/>
            <person name="Bense V."/>
            <person name="Catcheside P."/>
            <person name="Chovatia M."/>
            <person name="Cooper J."/>
            <person name="Damon W."/>
            <person name="Desjardin D."/>
            <person name="Finy P."/>
            <person name="Geml J."/>
            <person name="Haridas S."/>
            <person name="Hughes K."/>
            <person name="Justo A."/>
            <person name="Karasinski D."/>
            <person name="Kautmanova I."/>
            <person name="Kiss B."/>
            <person name="Kocsube S."/>
            <person name="Kotiranta H."/>
            <person name="LaButti K.M."/>
            <person name="Lechner B.E."/>
            <person name="Liimatainen K."/>
            <person name="Lipzen A."/>
            <person name="Lukacs Z."/>
            <person name="Mihaltcheva S."/>
            <person name="Morgado L.N."/>
            <person name="Niskanen T."/>
            <person name="Noordeloos M.E."/>
            <person name="Ohm R.A."/>
            <person name="Ortiz-Santana B."/>
            <person name="Ovrebo C."/>
            <person name="Racz N."/>
            <person name="Riley R."/>
            <person name="Savchenko A."/>
            <person name="Shiryaev A."/>
            <person name="Soop K."/>
            <person name="Spirin V."/>
            <person name="Szebenyi C."/>
            <person name="Tomsovsky M."/>
            <person name="Tulloss R.E."/>
            <person name="Uehling J."/>
            <person name="Grigoriev I.V."/>
            <person name="Vagvolgyi C."/>
            <person name="Papp T."/>
            <person name="Martin F.M."/>
            <person name="Miettinen O."/>
            <person name="Hibbett D.S."/>
            <person name="Nagy L.G."/>
        </authorList>
    </citation>
    <scope>NUCLEOTIDE SEQUENCE [LARGE SCALE GENOMIC DNA]</scope>
    <source>
        <strain evidence="2 3">FP101781</strain>
    </source>
</reference>
<proteinExistence type="predicted"/>
<dbReference type="EMBL" id="QPFP01000091">
    <property type="protein sequence ID" value="TEB22471.1"/>
    <property type="molecule type" value="Genomic_DNA"/>
</dbReference>
<protein>
    <submittedName>
        <fullName evidence="2">Uncharacterized protein</fullName>
    </submittedName>
</protein>
<name>A0A4Y7SL63_COPMI</name>